<feature type="domain" description="DUF58" evidence="2">
    <location>
        <begin position="43"/>
        <end position="233"/>
    </location>
</feature>
<feature type="region of interest" description="Disordered" evidence="1">
    <location>
        <begin position="20"/>
        <end position="46"/>
    </location>
</feature>
<proteinExistence type="predicted"/>
<dbReference type="AlphaFoldDB" id="A0ABD5ZGB8"/>
<dbReference type="InterPro" id="IPR002881">
    <property type="entry name" value="DUF58"/>
</dbReference>
<evidence type="ECO:0000313" key="4">
    <source>
        <dbReference type="Proteomes" id="UP001596481"/>
    </source>
</evidence>
<dbReference type="RefSeq" id="WP_390223358.1">
    <property type="nucleotide sequence ID" value="NZ_JBHTAA010000005.1"/>
</dbReference>
<dbReference type="Pfam" id="PF01882">
    <property type="entry name" value="DUF58"/>
    <property type="match status" value="1"/>
</dbReference>
<name>A0ABD5ZGB8_9EURY</name>
<evidence type="ECO:0000256" key="1">
    <source>
        <dbReference type="SAM" id="MobiDB-lite"/>
    </source>
</evidence>
<dbReference type="SUPFAM" id="SSF53300">
    <property type="entry name" value="vWA-like"/>
    <property type="match status" value="1"/>
</dbReference>
<organism evidence="3 4">
    <name type="scientific">Haloferax namakaokahaiae</name>
    <dbReference type="NCBI Taxonomy" id="1748331"/>
    <lineage>
        <taxon>Archaea</taxon>
        <taxon>Methanobacteriati</taxon>
        <taxon>Methanobacteriota</taxon>
        <taxon>Stenosarchaea group</taxon>
        <taxon>Halobacteria</taxon>
        <taxon>Halobacteriales</taxon>
        <taxon>Haloferacaceae</taxon>
        <taxon>Haloferax</taxon>
    </lineage>
</organism>
<reference evidence="3 4" key="1">
    <citation type="journal article" date="2019" name="Int. J. Syst. Evol. Microbiol.">
        <title>The Global Catalogue of Microorganisms (GCM) 10K type strain sequencing project: providing services to taxonomists for standard genome sequencing and annotation.</title>
        <authorList>
            <consortium name="The Broad Institute Genomics Platform"/>
            <consortium name="The Broad Institute Genome Sequencing Center for Infectious Disease"/>
            <person name="Wu L."/>
            <person name="Ma J."/>
        </authorList>
    </citation>
    <scope>NUCLEOTIDE SEQUENCE [LARGE SCALE GENOMIC DNA]</scope>
    <source>
        <strain evidence="3 4">DSM 29988</strain>
    </source>
</reference>
<sequence>MIDPSFLDELDRFDTSLKRESTAPLQGDQRSQQVGGGLTFSDHRRYTHGDDPRRIDWKAYARTEELFIKRFEEERNLTVHVLLDATASMDFGEGEFHKFEYAAKLGLGFCHLTADENNEYRFSLVGDTADRIDTGESSRGGVLRLVEQLNETTPEGDGDIESALESYADTIHSKSLVLVVSDFLFDPDEIASGLAALTENDVLVAQVLSSDELEPEASGEAIFEDPESDQSIQTYFGGSAAKHYDLKLRNHLTAVEDRCQALGIEWELVRTDIDFFDSFSTLWLGARLGRRRGRH</sequence>
<dbReference type="InterPro" id="IPR036465">
    <property type="entry name" value="vWFA_dom_sf"/>
</dbReference>
<evidence type="ECO:0000259" key="2">
    <source>
        <dbReference type="Pfam" id="PF01882"/>
    </source>
</evidence>
<comment type="caution">
    <text evidence="3">The sequence shown here is derived from an EMBL/GenBank/DDBJ whole genome shotgun (WGS) entry which is preliminary data.</text>
</comment>
<dbReference type="Proteomes" id="UP001596481">
    <property type="component" value="Unassembled WGS sequence"/>
</dbReference>
<dbReference type="PANTHER" id="PTHR33608:SF6">
    <property type="entry name" value="BLL2464 PROTEIN"/>
    <property type="match status" value="1"/>
</dbReference>
<protein>
    <submittedName>
        <fullName evidence="3">DUF58 domain-containing protein</fullName>
    </submittedName>
</protein>
<dbReference type="EMBL" id="JBHTAA010000005">
    <property type="protein sequence ID" value="MFC7204010.1"/>
    <property type="molecule type" value="Genomic_DNA"/>
</dbReference>
<keyword evidence="4" id="KW-1185">Reference proteome</keyword>
<dbReference type="PANTHER" id="PTHR33608">
    <property type="entry name" value="BLL2464 PROTEIN"/>
    <property type="match status" value="1"/>
</dbReference>
<accession>A0ABD5ZGB8</accession>
<evidence type="ECO:0000313" key="3">
    <source>
        <dbReference type="EMBL" id="MFC7204010.1"/>
    </source>
</evidence>
<gene>
    <name evidence="3" type="ORF">ACFQJC_10825</name>
</gene>